<evidence type="ECO:0000313" key="2">
    <source>
        <dbReference type="EMBL" id="MBF8646409.1"/>
    </source>
</evidence>
<reference evidence="2 3" key="1">
    <citation type="submission" date="2020-10" db="EMBL/GenBank/DDBJ databases">
        <title>Genome sequences of Pseudomonas isolates.</title>
        <authorList>
            <person name="Wessels L."/>
            <person name="Reich F."/>
            <person name="Hammerl J."/>
        </authorList>
    </citation>
    <scope>NUCLEOTIDE SEQUENCE [LARGE SCALE GENOMIC DNA]</scope>
    <source>
        <strain evidence="2 3">20-MO00628-0</strain>
    </source>
</reference>
<keyword evidence="3" id="KW-1185">Reference proteome</keyword>
<dbReference type="InterPro" id="IPR045569">
    <property type="entry name" value="Metalloprtase-TldD/E_C"/>
</dbReference>
<dbReference type="RefSeq" id="WP_196173602.1">
    <property type="nucleotide sequence ID" value="NZ_JADLJR010000012.1"/>
</dbReference>
<accession>A0ABS0G1H9</accession>
<dbReference type="Pfam" id="PF19289">
    <property type="entry name" value="PmbA_TldD_3rd"/>
    <property type="match status" value="1"/>
</dbReference>
<evidence type="ECO:0000313" key="3">
    <source>
        <dbReference type="Proteomes" id="UP000639294"/>
    </source>
</evidence>
<proteinExistence type="predicted"/>
<dbReference type="EMBL" id="JADLJS010000014">
    <property type="protein sequence ID" value="MBF8646409.1"/>
    <property type="molecule type" value="Genomic_DNA"/>
</dbReference>
<dbReference type="InterPro" id="IPR047657">
    <property type="entry name" value="PmbA"/>
</dbReference>
<sequence length="452" mass="49555">MLIDVEKHRLQATDLAQMQGMVQELLNILQLRSACECELVASRRYTVIQPGTADNLGLLKLEEQHQLDVVMYRHGKVASYRARWEHAFDADAFVEDALAFCSQSPRHPCAGLPYVQDLAWEYRDLDLFHDWRKACASSEHLVEKATTRIHDSGSSFPIKVHFGATAQIQVLGNTQGFIGGYRDTLYELNCRADAFHRGVRPGRGVSRVARDLAGLGATDDFVASVVSQSSMPMGDRPLPLERCAYVFSPVTSVLLLNTFLKAVTGQAVADGDSVLCGYLDKPLFGPDIGIVEMPMLEKGVGSMPFDRQGCVPSGDPFVQDGRLVRYALDAESARRLGLQNTGNSTHAWESARNLAFTPGQQPLNELLAIMGKGVLVSDVRLLKLDVASGQIRLQLIGTWVDAGAPQYRLKPFAVQTTLLELFQRIRAVGAADDFPGRSVGSSLLVELLDAGR</sequence>
<feature type="domain" description="Metalloprotease TldD/E C-terminal" evidence="1">
    <location>
        <begin position="243"/>
        <end position="447"/>
    </location>
</feature>
<dbReference type="Proteomes" id="UP000639294">
    <property type="component" value="Unassembled WGS sequence"/>
</dbReference>
<dbReference type="InterPro" id="IPR036059">
    <property type="entry name" value="TldD/PmbA_sf"/>
</dbReference>
<dbReference type="PANTHER" id="PTHR43421">
    <property type="entry name" value="METALLOPROTEASE PMBA"/>
    <property type="match status" value="1"/>
</dbReference>
<dbReference type="PANTHER" id="PTHR43421:SF1">
    <property type="entry name" value="METALLOPROTEASE PMBA"/>
    <property type="match status" value="1"/>
</dbReference>
<organism evidence="2 3">
    <name type="scientific">Pseudomonas pudica</name>
    <dbReference type="NCBI Taxonomy" id="272772"/>
    <lineage>
        <taxon>Bacteria</taxon>
        <taxon>Pseudomonadati</taxon>
        <taxon>Pseudomonadota</taxon>
        <taxon>Gammaproteobacteria</taxon>
        <taxon>Pseudomonadales</taxon>
        <taxon>Pseudomonadaceae</taxon>
        <taxon>Pseudomonas</taxon>
    </lineage>
</organism>
<name>A0ABS0G1H9_9PSED</name>
<protein>
    <recommendedName>
        <fullName evidence="1">Metalloprotease TldD/E C-terminal domain-containing protein</fullName>
    </recommendedName>
</protein>
<evidence type="ECO:0000259" key="1">
    <source>
        <dbReference type="Pfam" id="PF19289"/>
    </source>
</evidence>
<dbReference type="InterPro" id="IPR035068">
    <property type="entry name" value="TldD/PmbA_N"/>
</dbReference>
<gene>
    <name evidence="2" type="ORF">IRZ77_12675</name>
</gene>
<comment type="caution">
    <text evidence="2">The sequence shown here is derived from an EMBL/GenBank/DDBJ whole genome shotgun (WGS) entry which is preliminary data.</text>
</comment>
<dbReference type="Gene3D" id="3.30.2290.10">
    <property type="entry name" value="PmbA/TldD superfamily"/>
    <property type="match status" value="1"/>
</dbReference>
<dbReference type="SUPFAM" id="SSF111283">
    <property type="entry name" value="Putative modulator of DNA gyrase, PmbA/TldD"/>
    <property type="match status" value="1"/>
</dbReference>